<dbReference type="PATRIC" id="fig|1423805.4.peg.2158"/>
<dbReference type="AlphaFoldDB" id="A0A0R1R1F7"/>
<comment type="caution">
    <text evidence="2">The sequence shown here is derived from an EMBL/GenBank/DDBJ whole genome shotgun (WGS) entry which is preliminary data.</text>
</comment>
<evidence type="ECO:0000313" key="2">
    <source>
        <dbReference type="EMBL" id="KRL50441.1"/>
    </source>
</evidence>
<proteinExistence type="predicted"/>
<name>A0A0R1R1F7_9LACO</name>
<dbReference type="EMBL" id="AZFC01000002">
    <property type="protein sequence ID" value="KRL50441.1"/>
    <property type="molecule type" value="Genomic_DNA"/>
</dbReference>
<gene>
    <name evidence="2" type="ORF">FD37_GL002107</name>
</gene>
<accession>A0A0R1R1F7</accession>
<organism evidence="2 3">
    <name type="scientific">Levilactobacillus spicheri DSM 15429</name>
    <dbReference type="NCBI Taxonomy" id="1423805"/>
    <lineage>
        <taxon>Bacteria</taxon>
        <taxon>Bacillati</taxon>
        <taxon>Bacillota</taxon>
        <taxon>Bacilli</taxon>
        <taxon>Lactobacillales</taxon>
        <taxon>Lactobacillaceae</taxon>
        <taxon>Levilactobacillus</taxon>
    </lineage>
</organism>
<dbReference type="Proteomes" id="UP000051835">
    <property type="component" value="Unassembled WGS sequence"/>
</dbReference>
<evidence type="ECO:0000313" key="3">
    <source>
        <dbReference type="Proteomes" id="UP000051835"/>
    </source>
</evidence>
<sequence>MDLPIFEMNGVAISSMTDKELLAAIKQNEVSHNYPDSATTILVAEGVKRILSANIDLEEKRAEAREQVYRSIIDGANAPVSVEDHMLHDALPGHDNEEAKGVDGYGGDE</sequence>
<evidence type="ECO:0000256" key="1">
    <source>
        <dbReference type="SAM" id="MobiDB-lite"/>
    </source>
</evidence>
<feature type="compositionally biased region" description="Basic and acidic residues" evidence="1">
    <location>
        <begin position="89"/>
        <end position="101"/>
    </location>
</feature>
<reference evidence="2 3" key="1">
    <citation type="journal article" date="2015" name="Genome Announc.">
        <title>Expanding the biotechnology potential of lactobacilli through comparative genomics of 213 strains and associated genera.</title>
        <authorList>
            <person name="Sun Z."/>
            <person name="Harris H.M."/>
            <person name="McCann A."/>
            <person name="Guo C."/>
            <person name="Argimon S."/>
            <person name="Zhang W."/>
            <person name="Yang X."/>
            <person name="Jeffery I.B."/>
            <person name="Cooney J.C."/>
            <person name="Kagawa T.F."/>
            <person name="Liu W."/>
            <person name="Song Y."/>
            <person name="Salvetti E."/>
            <person name="Wrobel A."/>
            <person name="Rasinkangas P."/>
            <person name="Parkhill J."/>
            <person name="Rea M.C."/>
            <person name="O'Sullivan O."/>
            <person name="Ritari J."/>
            <person name="Douillard F.P."/>
            <person name="Paul Ross R."/>
            <person name="Yang R."/>
            <person name="Briner A.E."/>
            <person name="Felis G.E."/>
            <person name="de Vos W.M."/>
            <person name="Barrangou R."/>
            <person name="Klaenhammer T.R."/>
            <person name="Caufield P.W."/>
            <person name="Cui Y."/>
            <person name="Zhang H."/>
            <person name="O'Toole P.W."/>
        </authorList>
    </citation>
    <scope>NUCLEOTIDE SEQUENCE [LARGE SCALE GENOMIC DNA]</scope>
    <source>
        <strain evidence="2 3">DSM 15429</strain>
    </source>
</reference>
<dbReference type="RefSeq" id="WP_056962950.1">
    <property type="nucleotide sequence ID" value="NZ_AZFC01000002.1"/>
</dbReference>
<feature type="region of interest" description="Disordered" evidence="1">
    <location>
        <begin position="89"/>
        <end position="109"/>
    </location>
</feature>
<protein>
    <submittedName>
        <fullName evidence="2">Uncharacterized protein</fullName>
    </submittedName>
</protein>